<dbReference type="PANTHER" id="PTHR45892">
    <property type="entry name" value="AMINOACYLASE-1"/>
    <property type="match status" value="1"/>
</dbReference>
<dbReference type="InterPro" id="IPR001261">
    <property type="entry name" value="ArgE/DapE_CS"/>
</dbReference>
<sequence length="114" mass="12500">MVVNGFNELISASLFRVGSGEEHKKEEAAEMGLSVQVHEPLPKKPILVMTWPGLEPNLPSVLLNSHMDVVPVFEKKRLNTEDKTIRGEINCVGIHVLKDLDVLGDLEAVTCSAV</sequence>
<organism evidence="2 3">
    <name type="scientific">Spodoptera exigua</name>
    <name type="common">Beet armyworm</name>
    <name type="synonym">Noctua fulgens</name>
    <dbReference type="NCBI Taxonomy" id="7107"/>
    <lineage>
        <taxon>Eukaryota</taxon>
        <taxon>Metazoa</taxon>
        <taxon>Ecdysozoa</taxon>
        <taxon>Arthropoda</taxon>
        <taxon>Hexapoda</taxon>
        <taxon>Insecta</taxon>
        <taxon>Pterygota</taxon>
        <taxon>Neoptera</taxon>
        <taxon>Endopterygota</taxon>
        <taxon>Lepidoptera</taxon>
        <taxon>Glossata</taxon>
        <taxon>Ditrysia</taxon>
        <taxon>Noctuoidea</taxon>
        <taxon>Noctuidae</taxon>
        <taxon>Amphipyrinae</taxon>
        <taxon>Spodoptera</taxon>
    </lineage>
</organism>
<gene>
    <name evidence="2" type="ORF">HF086_014690</name>
</gene>
<dbReference type="PANTHER" id="PTHR45892:SF1">
    <property type="entry name" value="AMINOACYLASE-1"/>
    <property type="match status" value="1"/>
</dbReference>
<accession>A0A922M848</accession>
<protein>
    <recommendedName>
        <fullName evidence="4">Aminoacylase-1</fullName>
    </recommendedName>
</protein>
<dbReference type="PROSITE" id="PS00758">
    <property type="entry name" value="ARGE_DAPE_CPG2_1"/>
    <property type="match status" value="1"/>
</dbReference>
<dbReference type="Gene3D" id="3.40.630.10">
    <property type="entry name" value="Zn peptidases"/>
    <property type="match status" value="1"/>
</dbReference>
<dbReference type="InterPro" id="IPR052083">
    <property type="entry name" value="Aminoacylase-1_M20A"/>
</dbReference>
<proteinExistence type="predicted"/>
<evidence type="ECO:0000313" key="2">
    <source>
        <dbReference type="EMBL" id="KAH9631689.1"/>
    </source>
</evidence>
<dbReference type="SUPFAM" id="SSF53187">
    <property type="entry name" value="Zn-dependent exopeptidases"/>
    <property type="match status" value="1"/>
</dbReference>
<dbReference type="AlphaFoldDB" id="A0A922M848"/>
<keyword evidence="1" id="KW-0378">Hydrolase</keyword>
<name>A0A922M848_SPOEX</name>
<reference evidence="2" key="1">
    <citation type="journal article" date="2021" name="G3 (Bethesda)">
        <title>Genome and transcriptome analysis of the beet armyworm Spodoptera exigua reveals targets for pest control. .</title>
        <authorList>
            <person name="Simon S."/>
            <person name="Breeschoten T."/>
            <person name="Jansen H.J."/>
            <person name="Dirks R.P."/>
            <person name="Schranz M.E."/>
            <person name="Ros V.I.D."/>
        </authorList>
    </citation>
    <scope>NUCLEOTIDE SEQUENCE</scope>
    <source>
        <strain evidence="2">TB_SE_WUR_2020</strain>
    </source>
</reference>
<dbReference type="Proteomes" id="UP000814243">
    <property type="component" value="Unassembled WGS sequence"/>
</dbReference>
<evidence type="ECO:0000313" key="3">
    <source>
        <dbReference type="Proteomes" id="UP000814243"/>
    </source>
</evidence>
<evidence type="ECO:0008006" key="4">
    <source>
        <dbReference type="Google" id="ProtNLM"/>
    </source>
</evidence>
<dbReference type="EMBL" id="JACEFF010000750">
    <property type="protein sequence ID" value="KAH9631689.1"/>
    <property type="molecule type" value="Genomic_DNA"/>
</dbReference>
<comment type="caution">
    <text evidence="2">The sequence shown here is derived from an EMBL/GenBank/DDBJ whole genome shotgun (WGS) entry which is preliminary data.</text>
</comment>
<dbReference type="GO" id="GO:0004046">
    <property type="term" value="F:aminoacylase activity"/>
    <property type="evidence" value="ECO:0007669"/>
    <property type="project" value="TreeGrafter"/>
</dbReference>
<evidence type="ECO:0000256" key="1">
    <source>
        <dbReference type="ARBA" id="ARBA00022801"/>
    </source>
</evidence>